<evidence type="ECO:0000313" key="2">
    <source>
        <dbReference type="EMBL" id="NBL65358.1"/>
    </source>
</evidence>
<gene>
    <name evidence="2" type="ORF">GV828_09130</name>
</gene>
<accession>A0ABW9Z912</accession>
<name>A0ABW9Z912_9FLAO</name>
<dbReference type="EMBL" id="JAABLM010000009">
    <property type="protein sequence ID" value="NBL65358.1"/>
    <property type="molecule type" value="Genomic_DNA"/>
</dbReference>
<feature type="transmembrane region" description="Helical" evidence="1">
    <location>
        <begin position="51"/>
        <end position="71"/>
    </location>
</feature>
<reference evidence="3" key="1">
    <citation type="submission" date="2020-01" db="EMBL/GenBank/DDBJ databases">
        <title>Sphingomonas sp. strain CSW-10.</title>
        <authorList>
            <person name="Chen W.-M."/>
        </authorList>
    </citation>
    <scope>NUCLEOTIDE SEQUENCE [LARGE SCALE GENOMIC DNA]</scope>
    <source>
        <strain evidence="3">NST-5</strain>
    </source>
</reference>
<evidence type="ECO:0000256" key="1">
    <source>
        <dbReference type="SAM" id="Phobius"/>
    </source>
</evidence>
<keyword evidence="1" id="KW-1133">Transmembrane helix</keyword>
<dbReference type="Pfam" id="PF12725">
    <property type="entry name" value="DUF3810"/>
    <property type="match status" value="1"/>
</dbReference>
<organism evidence="2 3">
    <name type="scientific">Flavobacterium ichthyis</name>
    <dbReference type="NCBI Taxonomy" id="2698827"/>
    <lineage>
        <taxon>Bacteria</taxon>
        <taxon>Pseudomonadati</taxon>
        <taxon>Bacteroidota</taxon>
        <taxon>Flavobacteriia</taxon>
        <taxon>Flavobacteriales</taxon>
        <taxon>Flavobacteriaceae</taxon>
        <taxon>Flavobacterium</taxon>
    </lineage>
</organism>
<comment type="caution">
    <text evidence="2">The sequence shown here is derived from an EMBL/GenBank/DDBJ whole genome shotgun (WGS) entry which is preliminary data.</text>
</comment>
<dbReference type="RefSeq" id="WP_166537179.1">
    <property type="nucleotide sequence ID" value="NZ_JAABLM010000009.1"/>
</dbReference>
<protein>
    <submittedName>
        <fullName evidence="2">DUF3810 family protein</fullName>
    </submittedName>
</protein>
<dbReference type="InterPro" id="IPR024294">
    <property type="entry name" value="DUF3810"/>
</dbReference>
<keyword evidence="1" id="KW-0812">Transmembrane</keyword>
<feature type="transmembrane region" description="Helical" evidence="1">
    <location>
        <begin position="91"/>
        <end position="110"/>
    </location>
</feature>
<keyword evidence="3" id="KW-1185">Reference proteome</keyword>
<proteinExistence type="predicted"/>
<evidence type="ECO:0000313" key="3">
    <source>
        <dbReference type="Proteomes" id="UP000798602"/>
    </source>
</evidence>
<sequence>MSRKYILPIFLVIQIIMVRIAAQFPEVIENYYSNGIYLCISKISHTLFGKIPFSMGDVMYIVLILLIIKYIFKNRKNIFSRTAWKLYWKSFFLKITSCLSIIYFMFHLLWGMNYYRLPLFEKMEMDKEYTEAELMVFTKKLIAKTNEIQLKITTDSLQKIENPLTEKMIYQQSVIGYKNLSKEYPYLRYEIPSVKNSLVSLPLTYMGFGGYLNPFTNEAQVNYKIPKYNFPTTSTHEMAHQLGYASESEANFIGFLASIENENIYFQYSGYAYALKYCLANLERFGEGKSEKFLPLINPGILKNFQESRDFWDSYQTPIDTFFHFFYDKFLKANQQKDGLESYNKFVGLMMGYFHKNPEAFGF</sequence>
<feature type="transmembrane region" description="Helical" evidence="1">
    <location>
        <begin position="5"/>
        <end position="22"/>
    </location>
</feature>
<dbReference type="Proteomes" id="UP000798602">
    <property type="component" value="Unassembled WGS sequence"/>
</dbReference>
<keyword evidence="1" id="KW-0472">Membrane</keyword>